<dbReference type="InterPro" id="IPR000073">
    <property type="entry name" value="AB_hydrolase_1"/>
</dbReference>
<dbReference type="Proteomes" id="UP000245890">
    <property type="component" value="Unassembled WGS sequence"/>
</dbReference>
<name>A0A2U0SAT8_9SPHN</name>
<accession>A0A2U0SAT8</accession>
<evidence type="ECO:0000259" key="1">
    <source>
        <dbReference type="Pfam" id="PF00561"/>
    </source>
</evidence>
<organism evidence="2 3">
    <name type="scientific">Sphingomonas pokkalii</name>
    <dbReference type="NCBI Taxonomy" id="2175090"/>
    <lineage>
        <taxon>Bacteria</taxon>
        <taxon>Pseudomonadati</taxon>
        <taxon>Pseudomonadota</taxon>
        <taxon>Alphaproteobacteria</taxon>
        <taxon>Sphingomonadales</taxon>
        <taxon>Sphingomonadaceae</taxon>
        <taxon>Sphingomonas</taxon>
    </lineage>
</organism>
<dbReference type="Gene3D" id="3.40.50.1820">
    <property type="entry name" value="alpha/beta hydrolase"/>
    <property type="match status" value="1"/>
</dbReference>
<dbReference type="GO" id="GO:0016787">
    <property type="term" value="F:hydrolase activity"/>
    <property type="evidence" value="ECO:0007669"/>
    <property type="project" value="UniProtKB-KW"/>
</dbReference>
<reference evidence="2 3" key="1">
    <citation type="submission" date="2018-05" db="EMBL/GenBank/DDBJ databases">
        <title>Description of Sphingomonas pokkalii sp nov, isolated from the rhizosphere of saline tolerant pokkali rice and its draft genome analysis.</title>
        <authorList>
            <person name="Menon R."/>
            <person name="Kumari S."/>
            <person name="Rameshkumar N."/>
        </authorList>
    </citation>
    <scope>NUCLEOTIDE SEQUENCE [LARGE SCALE GENOMIC DNA]</scope>
    <source>
        <strain evidence="2 3">L3B27</strain>
    </source>
</reference>
<dbReference type="Pfam" id="PF00561">
    <property type="entry name" value="Abhydrolase_1"/>
    <property type="match status" value="1"/>
</dbReference>
<dbReference type="PANTHER" id="PTHR43689">
    <property type="entry name" value="HYDROLASE"/>
    <property type="match status" value="1"/>
</dbReference>
<proteinExistence type="predicted"/>
<dbReference type="RefSeq" id="WP_116467889.1">
    <property type="nucleotide sequence ID" value="NZ_QENQ01000001.1"/>
</dbReference>
<dbReference type="AlphaFoldDB" id="A0A2U0SAT8"/>
<gene>
    <name evidence="2" type="ORF">DD559_03035</name>
</gene>
<dbReference type="SUPFAM" id="SSF53474">
    <property type="entry name" value="alpha/beta-Hydrolases"/>
    <property type="match status" value="1"/>
</dbReference>
<protein>
    <submittedName>
        <fullName evidence="2">Alpha/beta hydrolase</fullName>
    </submittedName>
</protein>
<keyword evidence="2" id="KW-0378">Hydrolase</keyword>
<dbReference type="InterPro" id="IPR029058">
    <property type="entry name" value="AB_hydrolase_fold"/>
</dbReference>
<keyword evidence="3" id="KW-1185">Reference proteome</keyword>
<dbReference type="EMBL" id="QENQ01000001">
    <property type="protein sequence ID" value="PVX28440.1"/>
    <property type="molecule type" value="Genomic_DNA"/>
</dbReference>
<comment type="caution">
    <text evidence="2">The sequence shown here is derived from an EMBL/GenBank/DDBJ whole genome shotgun (WGS) entry which is preliminary data.</text>
</comment>
<dbReference type="PANTHER" id="PTHR43689:SF8">
    <property type="entry name" value="ALPHA_BETA-HYDROLASES SUPERFAMILY PROTEIN"/>
    <property type="match status" value="1"/>
</dbReference>
<dbReference type="PRINTS" id="PR00412">
    <property type="entry name" value="EPOXHYDRLASE"/>
</dbReference>
<dbReference type="InterPro" id="IPR000639">
    <property type="entry name" value="Epox_hydrolase-like"/>
</dbReference>
<evidence type="ECO:0000313" key="2">
    <source>
        <dbReference type="EMBL" id="PVX28440.1"/>
    </source>
</evidence>
<feature type="domain" description="AB hydrolase-1" evidence="1">
    <location>
        <begin position="58"/>
        <end position="297"/>
    </location>
</feature>
<sequence>MLIPFGAAGIGVLGLAGWTAWVARKAEELVPVDGRFVDVAGARLHVVELGPRDVEGAAIVMIHGLMGQLRNFSHSLAGRLAHDHRVILVDRPGWGHSHLTGARPDLAGQARMIAELIAQLGLERPLVVGHSMGGAVTLALALAVPERIGGIALIAPLSQVAERLPPVFRGLMTPPGLRELLSWTLAVPAALARARRNAVAVFAPDPVPADFATAGGGALSARPQAYQMGSFEVNMATRAMQAMVPRYGEIAMPVSILFGRGDRVLDPAQHGERTAAEIAGARLTLVDGGHMLPVTHPEQTEAWLRSILAADKRVDRQAIAD</sequence>
<dbReference type="OrthoDB" id="9815441at2"/>
<evidence type="ECO:0000313" key="3">
    <source>
        <dbReference type="Proteomes" id="UP000245890"/>
    </source>
</evidence>
<dbReference type="PRINTS" id="PR00111">
    <property type="entry name" value="ABHYDROLASE"/>
</dbReference>